<sequence length="41" mass="4579">MPRSCRKSWKILTQTPRRCCGKATTIKGHRGAGIRIPRAVS</sequence>
<evidence type="ECO:0000313" key="2">
    <source>
        <dbReference type="Proteomes" id="UP000549882"/>
    </source>
</evidence>
<evidence type="ECO:0000313" key="1">
    <source>
        <dbReference type="EMBL" id="MBB5574647.1"/>
    </source>
</evidence>
<dbReference type="Proteomes" id="UP000549882">
    <property type="component" value="Unassembled WGS sequence"/>
</dbReference>
<dbReference type="EMBL" id="JACHBI010000006">
    <property type="protein sequence ID" value="MBB5574647.1"/>
    <property type="molecule type" value="Genomic_DNA"/>
</dbReference>
<accession>A0A7W8XS97</accession>
<protein>
    <submittedName>
        <fullName evidence="1">Uncharacterized protein (DUF433 family)</fullName>
    </submittedName>
</protein>
<proteinExistence type="predicted"/>
<gene>
    <name evidence="1" type="ORF">GGD50_003276</name>
</gene>
<organism evidence="1 2">
    <name type="scientific">Rhizobium paranaense</name>
    <dbReference type="NCBI Taxonomy" id="1650438"/>
    <lineage>
        <taxon>Bacteria</taxon>
        <taxon>Pseudomonadati</taxon>
        <taxon>Pseudomonadota</taxon>
        <taxon>Alphaproteobacteria</taxon>
        <taxon>Hyphomicrobiales</taxon>
        <taxon>Rhizobiaceae</taxon>
        <taxon>Rhizobium/Agrobacterium group</taxon>
        <taxon>Rhizobium</taxon>
    </lineage>
</organism>
<reference evidence="1 2" key="1">
    <citation type="submission" date="2020-08" db="EMBL/GenBank/DDBJ databases">
        <title>Genomic Encyclopedia of Type Strains, Phase IV (KMG-V): Genome sequencing to study the core and pangenomes of soil and plant-associated prokaryotes.</title>
        <authorList>
            <person name="Whitman W."/>
        </authorList>
    </citation>
    <scope>NUCLEOTIDE SEQUENCE [LARGE SCALE GENOMIC DNA]</scope>
    <source>
        <strain evidence="1 2">SEMIA 4064</strain>
    </source>
</reference>
<dbReference type="AlphaFoldDB" id="A0A7W8XS97"/>
<name>A0A7W8XS97_9HYPH</name>
<keyword evidence="2" id="KW-1185">Reference proteome</keyword>
<comment type="caution">
    <text evidence="1">The sequence shown here is derived from an EMBL/GenBank/DDBJ whole genome shotgun (WGS) entry which is preliminary data.</text>
</comment>